<geneLocation type="chloroplast" evidence="8"/>
<dbReference type="GO" id="GO:0005524">
    <property type="term" value="F:ATP binding"/>
    <property type="evidence" value="ECO:0007669"/>
    <property type="project" value="UniProtKB-UniRule"/>
</dbReference>
<comment type="function">
    <text evidence="6">Ligates lysine onto the cytidine present at position 34 of the AUA codon-specific tRNA(Ile) that contains the anticodon CAU, in an ATP-dependent manner. Cytidine is converted to lysidine, thus changing the amino acid specificity of the tRNA from methionine to isoleucine.</text>
</comment>
<dbReference type="CDD" id="cd01992">
    <property type="entry name" value="TilS_N"/>
    <property type="match status" value="1"/>
</dbReference>
<evidence type="ECO:0000256" key="4">
    <source>
        <dbReference type="ARBA" id="ARBA00022840"/>
    </source>
</evidence>
<dbReference type="NCBIfam" id="TIGR02432">
    <property type="entry name" value="lysidine_TilS_N"/>
    <property type="match status" value="1"/>
</dbReference>
<sequence>MINNDLKKLEETIINFIRISKSSKILIPISGGQDSIFLIKLLSITKRKHLLKNIKLSYLYIDHQWKNNSKKQIEHIINYIKSVKEKIIIYQIKNITISESKCRKLRYHIITKHAIKHKYTLIITGHNCTDKIENFIRNIIRGSGIESLNSLNLCSQITKNIFLIRPLINFERTSIYWLCKKYCLPIWSDSTNYVYKIERNRVRQELVPYIQNYLQKNINHNIIRLSKNYQSENEYIKQNTIKLYLKNRHPFKMAINYSKLKKQNFILKKKTIELFCFHNFQIHLDKQQLTNFIKAIDKNNNKLCSKLENKYFQVFIYKSWLYVSIKE</sequence>
<dbReference type="EC" id="6.3.4.19" evidence="6"/>
<dbReference type="SUPFAM" id="SSF52402">
    <property type="entry name" value="Adenine nucleotide alpha hydrolases-like"/>
    <property type="match status" value="1"/>
</dbReference>
<keyword evidence="2 6" id="KW-0819">tRNA processing</keyword>
<dbReference type="GO" id="GO:0009507">
    <property type="term" value="C:chloroplast"/>
    <property type="evidence" value="ECO:0007669"/>
    <property type="project" value="UniProtKB-SubCell"/>
</dbReference>
<comment type="subcellular location">
    <subcellularLocation>
        <location evidence="6">Plastid</location>
        <location evidence="6">Chloroplast</location>
    </subcellularLocation>
</comment>
<dbReference type="SUPFAM" id="SSF82829">
    <property type="entry name" value="MesJ substrate recognition domain-like"/>
    <property type="match status" value="1"/>
</dbReference>
<gene>
    <name evidence="6 8" type="primary">tilS</name>
</gene>
<evidence type="ECO:0000256" key="2">
    <source>
        <dbReference type="ARBA" id="ARBA00022694"/>
    </source>
</evidence>
<evidence type="ECO:0000256" key="3">
    <source>
        <dbReference type="ARBA" id="ARBA00022741"/>
    </source>
</evidence>
<keyword evidence="8" id="KW-0150">Chloroplast</keyword>
<evidence type="ECO:0000313" key="8">
    <source>
        <dbReference type="EMBL" id="ARW69879.1"/>
    </source>
</evidence>
<dbReference type="AlphaFoldDB" id="A0A1Z1MVD4"/>
<comment type="catalytic activity">
    <reaction evidence="5 6">
        <text>cytidine(34) in tRNA(Ile2) + L-lysine + ATP = lysidine(34) in tRNA(Ile2) + AMP + diphosphate + H(+)</text>
        <dbReference type="Rhea" id="RHEA:43744"/>
        <dbReference type="Rhea" id="RHEA-COMP:10625"/>
        <dbReference type="Rhea" id="RHEA-COMP:10670"/>
        <dbReference type="ChEBI" id="CHEBI:15378"/>
        <dbReference type="ChEBI" id="CHEBI:30616"/>
        <dbReference type="ChEBI" id="CHEBI:32551"/>
        <dbReference type="ChEBI" id="CHEBI:33019"/>
        <dbReference type="ChEBI" id="CHEBI:82748"/>
        <dbReference type="ChEBI" id="CHEBI:83665"/>
        <dbReference type="ChEBI" id="CHEBI:456215"/>
        <dbReference type="EC" id="6.3.4.19"/>
    </reaction>
</comment>
<dbReference type="PANTHER" id="PTHR43033:SF1">
    <property type="entry name" value="TRNA(ILE)-LYSIDINE SYNTHASE-RELATED"/>
    <property type="match status" value="1"/>
</dbReference>
<dbReference type="InterPro" id="IPR011063">
    <property type="entry name" value="TilS/TtcA_N"/>
</dbReference>
<evidence type="ECO:0000256" key="6">
    <source>
        <dbReference type="HAMAP-Rule" id="MF_01161"/>
    </source>
</evidence>
<dbReference type="Pfam" id="PF01171">
    <property type="entry name" value="ATP_bind_3"/>
    <property type="match status" value="1"/>
</dbReference>
<comment type="domain">
    <text evidence="6">The N-terminal region contains the highly conserved SGGXDS motif, predicted to be a P-loop motif involved in ATP binding.</text>
</comment>
<feature type="binding site" evidence="6">
    <location>
        <begin position="30"/>
        <end position="35"/>
    </location>
    <ligand>
        <name>ATP</name>
        <dbReference type="ChEBI" id="CHEBI:30616"/>
    </ligand>
</feature>
<reference evidence="8" key="1">
    <citation type="journal article" date="2017" name="J. Phycol.">
        <title>Analysis of chloroplast genomes and a supermatrix inform reclassification of the Rhodomelaceae (Rhodophyta).</title>
        <authorList>
            <person name="Diaz-Tapia P."/>
            <person name="Maggs C.A."/>
            <person name="West J.A."/>
            <person name="Verbruggen H."/>
        </authorList>
    </citation>
    <scope>NUCLEOTIDE SEQUENCE</scope>
    <source>
        <strain evidence="8">PD1823</strain>
    </source>
</reference>
<dbReference type="InterPro" id="IPR012094">
    <property type="entry name" value="tRNA_Ile_lys_synt"/>
</dbReference>
<name>A0A1Z1MVD4_9FLOR</name>
<dbReference type="InterPro" id="IPR012795">
    <property type="entry name" value="tRNA_Ile_lys_synt_N"/>
</dbReference>
<protein>
    <recommendedName>
        <fullName evidence="6">tRNA(Ile)-lysidine synthase, chloroplastic</fullName>
        <ecNumber evidence="6">6.3.4.19</ecNumber>
    </recommendedName>
    <alternativeName>
        <fullName evidence="6">tRNA(Ile)-2-lysyl-cytidine synthase</fullName>
    </alternativeName>
    <alternativeName>
        <fullName evidence="6">tRNA(Ile)-lysidine synthetase</fullName>
    </alternativeName>
</protein>
<evidence type="ECO:0000256" key="5">
    <source>
        <dbReference type="ARBA" id="ARBA00048539"/>
    </source>
</evidence>
<keyword evidence="3 6" id="KW-0547">Nucleotide-binding</keyword>
<evidence type="ECO:0000259" key="7">
    <source>
        <dbReference type="Pfam" id="PF01171"/>
    </source>
</evidence>
<organism evidence="8">
    <name type="scientific">Lophosiphonia teges</name>
    <dbReference type="NCBI Taxonomy" id="2007110"/>
    <lineage>
        <taxon>Eukaryota</taxon>
        <taxon>Rhodophyta</taxon>
        <taxon>Florideophyceae</taxon>
        <taxon>Rhodymeniophycidae</taxon>
        <taxon>Ceramiales</taxon>
        <taxon>Rhodomelaceae</taxon>
        <taxon>Polysiphonioideae</taxon>
        <taxon>Lophosiphonia</taxon>
    </lineage>
</organism>
<accession>A0A1Z1MVD4</accession>
<keyword evidence="1 6" id="KW-0436">Ligase</keyword>
<dbReference type="EMBL" id="MF101459">
    <property type="protein sequence ID" value="ARW69879.1"/>
    <property type="molecule type" value="Genomic_DNA"/>
</dbReference>
<evidence type="ECO:0000256" key="1">
    <source>
        <dbReference type="ARBA" id="ARBA00022598"/>
    </source>
</evidence>
<keyword evidence="8" id="KW-0934">Plastid</keyword>
<dbReference type="GO" id="GO:0032267">
    <property type="term" value="F:tRNA(Ile)-lysidine synthase activity"/>
    <property type="evidence" value="ECO:0007669"/>
    <property type="project" value="UniProtKB-EC"/>
</dbReference>
<keyword evidence="4 6" id="KW-0067">ATP-binding</keyword>
<dbReference type="PANTHER" id="PTHR43033">
    <property type="entry name" value="TRNA(ILE)-LYSIDINE SYNTHASE-RELATED"/>
    <property type="match status" value="1"/>
</dbReference>
<comment type="similarity">
    <text evidence="6">Belongs to the tRNA(Ile)-lysidine synthase family.</text>
</comment>
<feature type="domain" description="tRNA(Ile)-lysidine/2-thiocytidine synthase N-terminal" evidence="7">
    <location>
        <begin position="24"/>
        <end position="205"/>
    </location>
</feature>
<dbReference type="Gene3D" id="3.40.50.620">
    <property type="entry name" value="HUPs"/>
    <property type="match status" value="1"/>
</dbReference>
<dbReference type="GO" id="GO:0006400">
    <property type="term" value="P:tRNA modification"/>
    <property type="evidence" value="ECO:0007669"/>
    <property type="project" value="UniProtKB-UniRule"/>
</dbReference>
<proteinExistence type="inferred from homology"/>
<dbReference type="HAMAP" id="MF_01161">
    <property type="entry name" value="tRNA_Ile_lys_synt"/>
    <property type="match status" value="1"/>
</dbReference>
<dbReference type="InterPro" id="IPR014729">
    <property type="entry name" value="Rossmann-like_a/b/a_fold"/>
</dbReference>